<keyword evidence="1 7" id="KW-0436">Ligase</keyword>
<feature type="binding site" description="in other chain" evidence="7">
    <location>
        <begin position="51"/>
        <end position="54"/>
    </location>
    <ligand>
        <name>IMP</name>
        <dbReference type="ChEBI" id="CHEBI:58053"/>
        <note>ligand shared between dimeric partners</note>
    </ligand>
</feature>
<dbReference type="EC" id="6.3.4.4" evidence="7"/>
<gene>
    <name evidence="7" type="primary">purA</name>
    <name evidence="8" type="ORF">CUN51_00330</name>
</gene>
<dbReference type="HAMAP" id="MF_00011">
    <property type="entry name" value="Adenylosucc_synth"/>
    <property type="match status" value="1"/>
</dbReference>
<evidence type="ECO:0000256" key="2">
    <source>
        <dbReference type="ARBA" id="ARBA00022723"/>
    </source>
</evidence>
<name>A0A2M8P3I9_9CHLR</name>
<protein>
    <recommendedName>
        <fullName evidence="7">Adenylosuccinate synthetase</fullName>
        <shortName evidence="7">AMPSase</shortName>
        <shortName evidence="7">AdSS</shortName>
        <ecNumber evidence="7">6.3.4.4</ecNumber>
    </recommendedName>
    <alternativeName>
        <fullName evidence="7">IMP--aspartate ligase</fullName>
    </alternativeName>
</protein>
<dbReference type="Pfam" id="PF00709">
    <property type="entry name" value="Adenylsucc_synt"/>
    <property type="match status" value="1"/>
</dbReference>
<feature type="active site" description="Proton donor" evidence="7">
    <location>
        <position position="85"/>
    </location>
</feature>
<sequence>MSDPFAPLYHAIYEQGELFGVDRPLSTDPLRAVTGEVRPNSIAIGGGAFGDEGKGRVVDELCGILAQQTAQLIVYRWNGGANAGHTVIVDDQRLALHQIPSGALHKAALGMLGKGMVIHPEDLLEESLQVAQVLGCEPHQLALRVDVNAVLALDTHRAFEAALKSWERGGSGATGRGISPAYADVLLRHPVRLRDLLAEDWRERLGRHYALYAALIGGLGAQIETIGVPSLRGTREVGTQGDFLSRLEQPRRFLQMVAVDGYPFLAARWTQPDQYGFIFEGAQAVGLDPRFGAYPDVTASDPTFSGILASTEGLIAPEQIAVRASTLKATYSSSVGTRRLPTHMPEPLASRIREDAHEYGATTRRPRDILYFDLPCLGYFARVSRTTHLVLTHLDIAYPDVPIRVCTHYTDSSGAPMPYRPDQRYLDGLTAHFRDLPSWDGAVVRNAKRLADLPHSALQYIAFISQALGAIPLMATTGAQRDALISWLP</sequence>
<evidence type="ECO:0000313" key="8">
    <source>
        <dbReference type="EMBL" id="PJF32110.1"/>
    </source>
</evidence>
<keyword evidence="7" id="KW-0963">Cytoplasm</keyword>
<proteinExistence type="inferred from homology"/>
<comment type="catalytic activity">
    <reaction evidence="7">
        <text>IMP + L-aspartate + GTP = N(6)-(1,2-dicarboxyethyl)-AMP + GDP + phosphate + 2 H(+)</text>
        <dbReference type="Rhea" id="RHEA:15753"/>
        <dbReference type="ChEBI" id="CHEBI:15378"/>
        <dbReference type="ChEBI" id="CHEBI:29991"/>
        <dbReference type="ChEBI" id="CHEBI:37565"/>
        <dbReference type="ChEBI" id="CHEBI:43474"/>
        <dbReference type="ChEBI" id="CHEBI:57567"/>
        <dbReference type="ChEBI" id="CHEBI:58053"/>
        <dbReference type="ChEBI" id="CHEBI:58189"/>
        <dbReference type="EC" id="6.3.4.4"/>
    </reaction>
</comment>
<comment type="similarity">
    <text evidence="7">Belongs to the adenylosuccinate synthetase family.</text>
</comment>
<feature type="binding site" description="in other chain" evidence="7">
    <location>
        <position position="174"/>
    </location>
    <ligand>
        <name>IMP</name>
        <dbReference type="ChEBI" id="CHEBI:58053"/>
        <note>ligand shared between dimeric partners</note>
    </ligand>
</feature>
<dbReference type="InterPro" id="IPR027417">
    <property type="entry name" value="P-loop_NTPase"/>
</dbReference>
<keyword evidence="6 7" id="KW-0342">GTP-binding</keyword>
<evidence type="ECO:0000256" key="4">
    <source>
        <dbReference type="ARBA" id="ARBA00022755"/>
    </source>
</evidence>
<reference evidence="8 9" key="1">
    <citation type="submission" date="2017-11" db="EMBL/GenBank/DDBJ databases">
        <title>Evolution of Phototrophy in the Chloroflexi Phylum Driven by Horizontal Gene Transfer.</title>
        <authorList>
            <person name="Ward L.M."/>
            <person name="Hemp J."/>
            <person name="Shih P.M."/>
            <person name="Mcglynn S.E."/>
            <person name="Fischer W."/>
        </authorList>
    </citation>
    <scope>NUCLEOTIDE SEQUENCE [LARGE SCALE GENOMIC DNA]</scope>
    <source>
        <strain evidence="8">CP2_2F</strain>
    </source>
</reference>
<dbReference type="PANTHER" id="PTHR11846">
    <property type="entry name" value="ADENYLOSUCCINATE SYNTHETASE"/>
    <property type="match status" value="1"/>
</dbReference>
<dbReference type="GO" id="GO:0044208">
    <property type="term" value="P:'de novo' AMP biosynthetic process"/>
    <property type="evidence" value="ECO:0007669"/>
    <property type="project" value="UniProtKB-UniRule"/>
</dbReference>
<feature type="binding site" evidence="7">
    <location>
        <begin position="84"/>
        <end position="86"/>
    </location>
    <ligand>
        <name>GTP</name>
        <dbReference type="ChEBI" id="CHEBI:37565"/>
    </ligand>
</feature>
<feature type="binding site" evidence="7">
    <location>
        <begin position="50"/>
        <end position="56"/>
    </location>
    <ligand>
        <name>GTP</name>
        <dbReference type="ChEBI" id="CHEBI:37565"/>
    </ligand>
</feature>
<dbReference type="UniPathway" id="UPA00075">
    <property type="reaction ID" value="UER00335"/>
</dbReference>
<comment type="caution">
    <text evidence="8">The sequence shown here is derived from an EMBL/GenBank/DDBJ whole genome shotgun (WGS) entry which is preliminary data.</text>
</comment>
<comment type="subcellular location">
    <subcellularLocation>
        <location evidence="7">Cytoplasm</location>
    </subcellularLocation>
</comment>
<feature type="binding site" evidence="7">
    <location>
        <begin position="361"/>
        <end position="367"/>
    </location>
    <ligand>
        <name>substrate</name>
    </ligand>
</feature>
<dbReference type="GO" id="GO:0005737">
    <property type="term" value="C:cytoplasm"/>
    <property type="evidence" value="ECO:0007669"/>
    <property type="project" value="UniProtKB-SubCell"/>
</dbReference>
<feature type="binding site" evidence="7">
    <location>
        <position position="51"/>
    </location>
    <ligand>
        <name>Mg(2+)</name>
        <dbReference type="ChEBI" id="CHEBI:18420"/>
    </ligand>
</feature>
<organism evidence="8 9">
    <name type="scientific">Candidatus Thermofonsia Clade 1 bacterium</name>
    <dbReference type="NCBI Taxonomy" id="2364210"/>
    <lineage>
        <taxon>Bacteria</taxon>
        <taxon>Bacillati</taxon>
        <taxon>Chloroflexota</taxon>
        <taxon>Candidatus Thermofontia</taxon>
        <taxon>Candidatus Thermofonsia Clade 1</taxon>
    </lineage>
</organism>
<comment type="subunit">
    <text evidence="7">Homodimer.</text>
</comment>
<feature type="binding site" evidence="7">
    <location>
        <position position="367"/>
    </location>
    <ligand>
        <name>GTP</name>
        <dbReference type="ChEBI" id="CHEBI:37565"/>
    </ligand>
</feature>
<evidence type="ECO:0000256" key="5">
    <source>
        <dbReference type="ARBA" id="ARBA00022842"/>
    </source>
</evidence>
<evidence type="ECO:0000256" key="6">
    <source>
        <dbReference type="ARBA" id="ARBA00023134"/>
    </source>
</evidence>
<dbReference type="GO" id="GO:0004019">
    <property type="term" value="F:adenylosuccinate synthase activity"/>
    <property type="evidence" value="ECO:0007669"/>
    <property type="project" value="UniProtKB-UniRule"/>
</dbReference>
<feature type="binding site" description="in other chain" evidence="7">
    <location>
        <position position="298"/>
    </location>
    <ligand>
        <name>IMP</name>
        <dbReference type="ChEBI" id="CHEBI:58053"/>
        <note>ligand shared between dimeric partners</note>
    </ligand>
</feature>
<dbReference type="Gene3D" id="3.40.440.10">
    <property type="entry name" value="Adenylosuccinate Synthetase, subunit A, domain 1"/>
    <property type="match status" value="1"/>
</dbReference>
<keyword evidence="2 7" id="KW-0479">Metal-binding</keyword>
<keyword evidence="5 7" id="KW-0460">Magnesium</keyword>
<accession>A0A2M8P3I9</accession>
<comment type="function">
    <text evidence="7">Plays an important role in the de novo pathway of purine nucleotide biosynthesis. Catalyzes the first committed step in the biosynthesis of AMP from IMP.</text>
</comment>
<dbReference type="GO" id="GO:0046040">
    <property type="term" value="P:IMP metabolic process"/>
    <property type="evidence" value="ECO:0007669"/>
    <property type="project" value="TreeGrafter"/>
</dbReference>
<feature type="binding site" evidence="7">
    <location>
        <begin position="476"/>
        <end position="478"/>
    </location>
    <ligand>
        <name>GTP</name>
        <dbReference type="ChEBI" id="CHEBI:37565"/>
    </ligand>
</feature>
<dbReference type="GO" id="GO:0000287">
    <property type="term" value="F:magnesium ion binding"/>
    <property type="evidence" value="ECO:0007669"/>
    <property type="project" value="UniProtKB-UniRule"/>
</dbReference>
<feature type="binding site" evidence="7">
    <location>
        <position position="188"/>
    </location>
    <ligand>
        <name>IMP</name>
        <dbReference type="ChEBI" id="CHEBI:58053"/>
        <note>ligand shared between dimeric partners</note>
    </ligand>
</feature>
<feature type="active site" description="Proton acceptor" evidence="7">
    <location>
        <position position="51"/>
    </location>
</feature>
<comment type="cofactor">
    <cofactor evidence="7">
        <name>Mg(2+)</name>
        <dbReference type="ChEBI" id="CHEBI:18420"/>
    </cofactor>
    <text evidence="7">Binds 1 Mg(2+) ion per subunit.</text>
</comment>
<dbReference type="Proteomes" id="UP000228921">
    <property type="component" value="Unassembled WGS sequence"/>
</dbReference>
<dbReference type="SMART" id="SM00788">
    <property type="entry name" value="Adenylsucc_synt"/>
    <property type="match status" value="1"/>
</dbReference>
<comment type="pathway">
    <text evidence="7">Purine metabolism; AMP biosynthesis via de novo pathway; AMP from IMP: step 1/2.</text>
</comment>
<keyword evidence="4 7" id="KW-0658">Purine biosynthesis</keyword>
<evidence type="ECO:0000313" key="9">
    <source>
        <dbReference type="Proteomes" id="UP000228921"/>
    </source>
</evidence>
<dbReference type="PANTHER" id="PTHR11846:SF0">
    <property type="entry name" value="ADENYLOSUCCINATE SYNTHETASE"/>
    <property type="match status" value="1"/>
</dbReference>
<dbReference type="GO" id="GO:0005525">
    <property type="term" value="F:GTP binding"/>
    <property type="evidence" value="ECO:0007669"/>
    <property type="project" value="UniProtKB-UniRule"/>
</dbReference>
<dbReference type="InterPro" id="IPR042109">
    <property type="entry name" value="Adenylosuccinate_synth_dom1"/>
</dbReference>
<feature type="binding site" evidence="7">
    <location>
        <position position="84"/>
    </location>
    <ligand>
        <name>Mg(2+)</name>
        <dbReference type="ChEBI" id="CHEBI:18420"/>
    </ligand>
</feature>
<evidence type="ECO:0000256" key="3">
    <source>
        <dbReference type="ARBA" id="ARBA00022741"/>
    </source>
</evidence>
<feature type="binding site" description="in other chain" evidence="7">
    <location>
        <begin position="82"/>
        <end position="85"/>
    </location>
    <ligand>
        <name>IMP</name>
        <dbReference type="ChEBI" id="CHEBI:58053"/>
        <note>ligand shared between dimeric partners</note>
    </ligand>
</feature>
<feature type="binding site" description="in other chain" evidence="7">
    <location>
        <position position="283"/>
    </location>
    <ligand>
        <name>IMP</name>
        <dbReference type="ChEBI" id="CHEBI:58053"/>
        <note>ligand shared between dimeric partners</note>
    </ligand>
</feature>
<dbReference type="SUPFAM" id="SSF52540">
    <property type="entry name" value="P-loop containing nucleoside triphosphate hydrolases"/>
    <property type="match status" value="1"/>
</dbReference>
<dbReference type="Gene3D" id="3.90.170.10">
    <property type="entry name" value="Adenylosuccinate Synthetase, subunit A, domain 3"/>
    <property type="match status" value="1"/>
</dbReference>
<evidence type="ECO:0000256" key="7">
    <source>
        <dbReference type="HAMAP-Rule" id="MF_00011"/>
    </source>
</evidence>
<feature type="binding site" evidence="7">
    <location>
        <begin position="393"/>
        <end position="395"/>
    </location>
    <ligand>
        <name>GTP</name>
        <dbReference type="ChEBI" id="CHEBI:37565"/>
    </ligand>
</feature>
<feature type="binding site" description="in other chain" evidence="7">
    <location>
        <position position="365"/>
    </location>
    <ligand>
        <name>IMP</name>
        <dbReference type="ChEBI" id="CHEBI:58053"/>
        <note>ligand shared between dimeric partners</note>
    </ligand>
</feature>
<dbReference type="Gene3D" id="1.10.300.10">
    <property type="entry name" value="Adenylosuccinate Synthetase, subunit A, domain 2"/>
    <property type="match status" value="1"/>
</dbReference>
<dbReference type="InterPro" id="IPR042110">
    <property type="entry name" value="Adenylosuccinate_synth_dom2"/>
</dbReference>
<dbReference type="AlphaFoldDB" id="A0A2M8P3I9"/>
<dbReference type="EMBL" id="PGTK01000001">
    <property type="protein sequence ID" value="PJF32110.1"/>
    <property type="molecule type" value="Genomic_DNA"/>
</dbReference>
<evidence type="ECO:0000256" key="1">
    <source>
        <dbReference type="ARBA" id="ARBA00022598"/>
    </source>
</evidence>
<dbReference type="InterPro" id="IPR042111">
    <property type="entry name" value="Adenylosuccinate_synth_dom3"/>
</dbReference>
<dbReference type="InterPro" id="IPR001114">
    <property type="entry name" value="Adenylosuccinate_synthetase"/>
</dbReference>
<keyword evidence="3 7" id="KW-0547">Nucleotide-binding</keyword>